<feature type="signal peptide" evidence="1">
    <location>
        <begin position="1"/>
        <end position="23"/>
    </location>
</feature>
<dbReference type="EMBL" id="QWGR01000011">
    <property type="protein sequence ID" value="RIJ46858.1"/>
    <property type="molecule type" value="Genomic_DNA"/>
</dbReference>
<comment type="caution">
    <text evidence="3">The sequence shown here is derived from an EMBL/GenBank/DDBJ whole genome shotgun (WGS) entry which is preliminary data.</text>
</comment>
<dbReference type="Pfam" id="PF06439">
    <property type="entry name" value="3keto-disac_hyd"/>
    <property type="match status" value="1"/>
</dbReference>
<protein>
    <submittedName>
        <fullName evidence="3">DUF1080 domain-containing protein</fullName>
    </submittedName>
</protein>
<evidence type="ECO:0000256" key="1">
    <source>
        <dbReference type="SAM" id="SignalP"/>
    </source>
</evidence>
<dbReference type="AlphaFoldDB" id="A0A399SU04"/>
<dbReference type="GO" id="GO:0016787">
    <property type="term" value="F:hydrolase activity"/>
    <property type="evidence" value="ECO:0007669"/>
    <property type="project" value="InterPro"/>
</dbReference>
<keyword evidence="1" id="KW-0732">Signal</keyword>
<dbReference type="InterPro" id="IPR010496">
    <property type="entry name" value="AL/BT2_dom"/>
</dbReference>
<organism evidence="3 4">
    <name type="scientific">Maribellus luteus</name>
    <dbReference type="NCBI Taxonomy" id="2305463"/>
    <lineage>
        <taxon>Bacteria</taxon>
        <taxon>Pseudomonadati</taxon>
        <taxon>Bacteroidota</taxon>
        <taxon>Bacteroidia</taxon>
        <taxon>Marinilabiliales</taxon>
        <taxon>Prolixibacteraceae</taxon>
        <taxon>Maribellus</taxon>
    </lineage>
</organism>
<dbReference type="Proteomes" id="UP000265926">
    <property type="component" value="Unassembled WGS sequence"/>
</dbReference>
<evidence type="ECO:0000313" key="3">
    <source>
        <dbReference type="EMBL" id="RIJ46858.1"/>
    </source>
</evidence>
<evidence type="ECO:0000313" key="4">
    <source>
        <dbReference type="Proteomes" id="UP000265926"/>
    </source>
</evidence>
<gene>
    <name evidence="3" type="ORF">D1614_16990</name>
</gene>
<accession>A0A399SU04</accession>
<dbReference type="OrthoDB" id="9806233at2"/>
<feature type="chain" id="PRO_5017286610" evidence="1">
    <location>
        <begin position="24"/>
        <end position="252"/>
    </location>
</feature>
<sequence length="252" mass="28034">MRRFFACLLAVAFVFTISCKSSKTGGSAGVNQLSKKEKEEGWVLLFDGKTTNGWKGNNKDHFPTAWEVVDGTLHFKGSGAGEAGAKDGGDIITTKEYSNFRLKLEWKISPGGNSGIFYLGKETPGWPIYKTAPECQVLDNERHPDARAGKDGNRMASSLYDLIPAVPQNAKPAGEWNQIEIEVYRGSVWHRMNGKTVVEYHLWTDDWNELVKGSKFPGLNPDWANIAKEGVIGLQDHGDDVWFRNIKILVTD</sequence>
<reference evidence="3 4" key="1">
    <citation type="submission" date="2018-08" db="EMBL/GenBank/DDBJ databases">
        <title>Pallidiluteibacterium maritimus gen. nov., sp. nov., isolated from coastal sediment.</title>
        <authorList>
            <person name="Zhou L.Y."/>
        </authorList>
    </citation>
    <scope>NUCLEOTIDE SEQUENCE [LARGE SCALE GENOMIC DNA]</scope>
    <source>
        <strain evidence="3 4">XSD2</strain>
    </source>
</reference>
<proteinExistence type="predicted"/>
<feature type="domain" description="3-keto-alpha-glucoside-1,2-lyase/3-keto-2-hydroxy-glucal hydratase" evidence="2">
    <location>
        <begin position="41"/>
        <end position="248"/>
    </location>
</feature>
<evidence type="ECO:0000259" key="2">
    <source>
        <dbReference type="Pfam" id="PF06439"/>
    </source>
</evidence>
<name>A0A399SU04_9BACT</name>
<keyword evidence="4" id="KW-1185">Reference proteome</keyword>
<dbReference type="Gene3D" id="2.60.120.560">
    <property type="entry name" value="Exo-inulinase, domain 1"/>
    <property type="match status" value="1"/>
</dbReference>
<dbReference type="RefSeq" id="WP_119439174.1">
    <property type="nucleotide sequence ID" value="NZ_QWGR01000011.1"/>
</dbReference>
<dbReference type="PROSITE" id="PS51257">
    <property type="entry name" value="PROKAR_LIPOPROTEIN"/>
    <property type="match status" value="1"/>
</dbReference>